<evidence type="ECO:0000256" key="1">
    <source>
        <dbReference type="SAM" id="MobiDB-lite"/>
    </source>
</evidence>
<feature type="region of interest" description="Disordered" evidence="1">
    <location>
        <begin position="28"/>
        <end position="80"/>
    </location>
</feature>
<proteinExistence type="predicted"/>
<sequence length="80" mass="8994">MVKALDAVRRNHDQSSMIMQRWWLGLTSKSRGSEATTRGFENKNKVEKNRSRSNRKKGKLFGTSPIGEETKTGGDNIGAR</sequence>
<dbReference type="Proteomes" id="UP000239757">
    <property type="component" value="Unassembled WGS sequence"/>
</dbReference>
<name>A0A2P5WIV5_GOSBA</name>
<evidence type="ECO:0000313" key="2">
    <source>
        <dbReference type="EMBL" id="PPR91005.1"/>
    </source>
</evidence>
<dbReference type="AlphaFoldDB" id="A0A2P5WIV5"/>
<feature type="compositionally biased region" description="Basic and acidic residues" evidence="1">
    <location>
        <begin position="40"/>
        <end position="50"/>
    </location>
</feature>
<organism evidence="2 3">
    <name type="scientific">Gossypium barbadense</name>
    <name type="common">Sea Island cotton</name>
    <name type="synonym">Hibiscus barbadensis</name>
    <dbReference type="NCBI Taxonomy" id="3634"/>
    <lineage>
        <taxon>Eukaryota</taxon>
        <taxon>Viridiplantae</taxon>
        <taxon>Streptophyta</taxon>
        <taxon>Embryophyta</taxon>
        <taxon>Tracheophyta</taxon>
        <taxon>Spermatophyta</taxon>
        <taxon>Magnoliopsida</taxon>
        <taxon>eudicotyledons</taxon>
        <taxon>Gunneridae</taxon>
        <taxon>Pentapetalae</taxon>
        <taxon>rosids</taxon>
        <taxon>malvids</taxon>
        <taxon>Malvales</taxon>
        <taxon>Malvaceae</taxon>
        <taxon>Malvoideae</taxon>
        <taxon>Gossypium</taxon>
    </lineage>
</organism>
<dbReference type="EMBL" id="KZ667458">
    <property type="protein sequence ID" value="PPR91005.1"/>
    <property type="molecule type" value="Genomic_DNA"/>
</dbReference>
<accession>A0A2P5WIV5</accession>
<reference evidence="2 3" key="1">
    <citation type="submission" date="2015-01" db="EMBL/GenBank/DDBJ databases">
        <title>Genome of allotetraploid Gossypium barbadense reveals genomic plasticity and fiber elongation in cotton evolution.</title>
        <authorList>
            <person name="Chen X."/>
            <person name="Liu X."/>
            <person name="Zhao B."/>
            <person name="Zheng H."/>
            <person name="Hu Y."/>
            <person name="Lu G."/>
            <person name="Yang C."/>
            <person name="Chen J."/>
            <person name="Shan C."/>
            <person name="Zhang L."/>
            <person name="Zhou Y."/>
            <person name="Wang L."/>
            <person name="Guo W."/>
            <person name="Bai Y."/>
            <person name="Ruan J."/>
            <person name="Shangguan X."/>
            <person name="Mao Y."/>
            <person name="Jiang J."/>
            <person name="Zhu Y."/>
            <person name="Lei J."/>
            <person name="Kang H."/>
            <person name="Chen S."/>
            <person name="He X."/>
            <person name="Wang R."/>
            <person name="Wang Y."/>
            <person name="Chen J."/>
            <person name="Wang L."/>
            <person name="Yu S."/>
            <person name="Wang B."/>
            <person name="Wei J."/>
            <person name="Song S."/>
            <person name="Lu X."/>
            <person name="Gao Z."/>
            <person name="Gu W."/>
            <person name="Deng X."/>
            <person name="Ma D."/>
            <person name="Wang S."/>
            <person name="Liang W."/>
            <person name="Fang L."/>
            <person name="Cai C."/>
            <person name="Zhu X."/>
            <person name="Zhou B."/>
            <person name="Zhang Y."/>
            <person name="Chen Z."/>
            <person name="Xu S."/>
            <person name="Zhu R."/>
            <person name="Wang S."/>
            <person name="Zhang T."/>
            <person name="Zhao G."/>
        </authorList>
    </citation>
    <scope>NUCLEOTIDE SEQUENCE [LARGE SCALE GENOMIC DNA]</scope>
    <source>
        <strain evidence="3">cv. Xinhai21</strain>
        <tissue evidence="2">Leaf</tissue>
    </source>
</reference>
<protein>
    <submittedName>
        <fullName evidence="2">Uncharacterized protein</fullName>
    </submittedName>
</protein>
<evidence type="ECO:0000313" key="3">
    <source>
        <dbReference type="Proteomes" id="UP000239757"/>
    </source>
</evidence>
<gene>
    <name evidence="2" type="ORF">GOBAR_AA29682</name>
</gene>